<dbReference type="InterPro" id="IPR050336">
    <property type="entry name" value="Chromosome_partition/occlusion"/>
</dbReference>
<dbReference type="CDD" id="cd16405">
    <property type="entry name" value="RepB_like_N"/>
    <property type="match status" value="1"/>
</dbReference>
<feature type="domain" description="ParB-like N-terminal" evidence="3">
    <location>
        <begin position="103"/>
        <end position="204"/>
    </location>
</feature>
<accession>A0ABU9CMA5</accession>
<dbReference type="Pfam" id="PF02195">
    <property type="entry name" value="ParB_N"/>
    <property type="match status" value="1"/>
</dbReference>
<reference evidence="4 5" key="1">
    <citation type="submission" date="2024-04" db="EMBL/GenBank/DDBJ databases">
        <title>Novel species of the genus Ideonella isolated from streams.</title>
        <authorList>
            <person name="Lu H."/>
        </authorList>
    </citation>
    <scope>NUCLEOTIDE SEQUENCE [LARGE SCALE GENOMIC DNA]</scope>
    <source>
        <strain evidence="4 5">DXS22W</strain>
    </source>
</reference>
<evidence type="ECO:0000256" key="1">
    <source>
        <dbReference type="ARBA" id="ARBA00006295"/>
    </source>
</evidence>
<dbReference type="Pfam" id="PF18090">
    <property type="entry name" value="SoPB_HTH"/>
    <property type="match status" value="1"/>
</dbReference>
<dbReference type="InterPro" id="IPR037972">
    <property type="entry name" value="RepB_N"/>
</dbReference>
<proteinExistence type="inferred from homology"/>
<gene>
    <name evidence="4" type="ORF">AACH10_22040</name>
</gene>
<dbReference type="RefSeq" id="WP_341412684.1">
    <property type="nucleotide sequence ID" value="NZ_JBBUTH010000010.1"/>
</dbReference>
<dbReference type="SUPFAM" id="SSF109709">
    <property type="entry name" value="KorB DNA-binding domain-like"/>
    <property type="match status" value="1"/>
</dbReference>
<feature type="compositionally biased region" description="Pro residues" evidence="2">
    <location>
        <begin position="18"/>
        <end position="38"/>
    </location>
</feature>
<dbReference type="Gene3D" id="1.10.10.2830">
    <property type="match status" value="1"/>
</dbReference>
<sequence>MSIKNKLLAKTSDLTLPPAAPSPAPAPAAEPALPPAAPPQAGRFPPALPAAAAAAGGPGPHGQAPRTGPGQMLQFRGQLLAVEGELGKLRDRLREHDGALPTRRLDTALIQPSRWANRHADAFGNAEFMHLKQDIELAGGNVQPILVRPLPEGTGGNGTARYELVFGHRRHRACAELGLPVLAVIDHGPISDLDLFAAMDRENRERADLSPYEQGVMYRRALDEKLYASNRRLAEALGVSHTWVANVLAVADLPQPVLDCFRSPLEVQHRHAKAIAAQLDRDRKGVLKRADKLRQQAQRLAPGAVVEALLGKTATAVADRALPGSQSGELALGGRVVGRWSLDAAGALDLHLVAGVVNAADASRLAQTLVQALAQGGPSGA</sequence>
<protein>
    <submittedName>
        <fullName evidence="4">ParB/RepB/Spo0J family partition protein</fullName>
    </submittedName>
</protein>
<dbReference type="Proteomes" id="UP001365405">
    <property type="component" value="Unassembled WGS sequence"/>
</dbReference>
<organism evidence="4 5">
    <name type="scientific">Pseudaquabacterium inlustre</name>
    <dbReference type="NCBI Taxonomy" id="2984192"/>
    <lineage>
        <taxon>Bacteria</taxon>
        <taxon>Pseudomonadati</taxon>
        <taxon>Pseudomonadota</taxon>
        <taxon>Betaproteobacteria</taxon>
        <taxon>Burkholderiales</taxon>
        <taxon>Sphaerotilaceae</taxon>
        <taxon>Pseudaquabacterium</taxon>
    </lineage>
</organism>
<keyword evidence="5" id="KW-1185">Reference proteome</keyword>
<evidence type="ECO:0000259" key="3">
    <source>
        <dbReference type="SMART" id="SM00470"/>
    </source>
</evidence>
<evidence type="ECO:0000313" key="5">
    <source>
        <dbReference type="Proteomes" id="UP001365405"/>
    </source>
</evidence>
<feature type="region of interest" description="Disordered" evidence="2">
    <location>
        <begin position="1"/>
        <end position="71"/>
    </location>
</feature>
<dbReference type="NCBIfam" id="TIGR00180">
    <property type="entry name" value="parB_part"/>
    <property type="match status" value="1"/>
</dbReference>
<evidence type="ECO:0000256" key="2">
    <source>
        <dbReference type="SAM" id="MobiDB-lite"/>
    </source>
</evidence>
<comment type="similarity">
    <text evidence="1">Belongs to the ParB family.</text>
</comment>
<dbReference type="PANTHER" id="PTHR33375:SF1">
    <property type="entry name" value="CHROMOSOME-PARTITIONING PROTEIN PARB-RELATED"/>
    <property type="match status" value="1"/>
</dbReference>
<comment type="caution">
    <text evidence="4">The sequence shown here is derived from an EMBL/GenBank/DDBJ whole genome shotgun (WGS) entry which is preliminary data.</text>
</comment>
<dbReference type="EMBL" id="JBBUTH010000010">
    <property type="protein sequence ID" value="MEK8052949.1"/>
    <property type="molecule type" value="Genomic_DNA"/>
</dbReference>
<dbReference type="Gene3D" id="3.90.1530.30">
    <property type="match status" value="1"/>
</dbReference>
<evidence type="ECO:0000313" key="4">
    <source>
        <dbReference type="EMBL" id="MEK8052949.1"/>
    </source>
</evidence>
<feature type="compositionally biased region" description="Low complexity" evidence="2">
    <location>
        <begin position="39"/>
        <end position="65"/>
    </location>
</feature>
<dbReference type="PANTHER" id="PTHR33375">
    <property type="entry name" value="CHROMOSOME-PARTITIONING PROTEIN PARB-RELATED"/>
    <property type="match status" value="1"/>
</dbReference>
<dbReference type="InterPro" id="IPR004437">
    <property type="entry name" value="ParB/RepB/Spo0J"/>
</dbReference>
<dbReference type="InterPro" id="IPR036086">
    <property type="entry name" value="ParB/Sulfiredoxin_sf"/>
</dbReference>
<dbReference type="SUPFAM" id="SSF110849">
    <property type="entry name" value="ParB/Sulfiredoxin"/>
    <property type="match status" value="1"/>
</dbReference>
<dbReference type="InterPro" id="IPR040873">
    <property type="entry name" value="SoPB_HTH"/>
</dbReference>
<dbReference type="InterPro" id="IPR003115">
    <property type="entry name" value="ParB_N"/>
</dbReference>
<dbReference type="SMART" id="SM00470">
    <property type="entry name" value="ParB"/>
    <property type="match status" value="1"/>
</dbReference>
<name>A0ABU9CMA5_9BURK</name>